<gene>
    <name evidence="3" type="ORF">EAS62_38570</name>
</gene>
<dbReference type="Proteomes" id="UP000289946">
    <property type="component" value="Unassembled WGS sequence"/>
</dbReference>
<feature type="region of interest" description="Disordered" evidence="1">
    <location>
        <begin position="1"/>
        <end position="74"/>
    </location>
</feature>
<accession>A0ABY0DAI1</accession>
<evidence type="ECO:0000313" key="4">
    <source>
        <dbReference type="Proteomes" id="UP000289946"/>
    </source>
</evidence>
<evidence type="ECO:0000256" key="1">
    <source>
        <dbReference type="SAM" id="MobiDB-lite"/>
    </source>
</evidence>
<keyword evidence="2" id="KW-0812">Transmembrane</keyword>
<feature type="transmembrane region" description="Helical" evidence="2">
    <location>
        <begin position="112"/>
        <end position="133"/>
    </location>
</feature>
<keyword evidence="2" id="KW-1133">Transmembrane helix</keyword>
<dbReference type="EMBL" id="RDRA01000043">
    <property type="protein sequence ID" value="RXG85655.1"/>
    <property type="molecule type" value="Genomic_DNA"/>
</dbReference>
<evidence type="ECO:0000313" key="3">
    <source>
        <dbReference type="EMBL" id="RXG85655.1"/>
    </source>
</evidence>
<keyword evidence="2" id="KW-0472">Membrane</keyword>
<sequence>MRSQKVAPVRQRPINGVEPERTEDDITRELLGPRGVPGAPDPARMVPQVEKNTPKHIRWRTPSSGDEPAATNRNLVDPVKAGEVERAASNHHSSAWRGAFDCGAVMQNAQKYINIAALIALAGWFGLCFKMGWY</sequence>
<reference evidence="3 4" key="1">
    <citation type="submission" date="2018-10" db="EMBL/GenBank/DDBJ databases">
        <title>Bradyrhizobium sp. nov., isolated from effective nodules of peanut in China.</title>
        <authorList>
            <person name="Li Y."/>
        </authorList>
    </citation>
    <scope>NUCLEOTIDE SEQUENCE [LARGE SCALE GENOMIC DNA]</scope>
    <source>
        <strain evidence="3 4">CCBAU 51781</strain>
    </source>
</reference>
<name>A0ABY0DAI1_9BRAD</name>
<feature type="compositionally biased region" description="Basic and acidic residues" evidence="1">
    <location>
        <begin position="18"/>
        <end position="28"/>
    </location>
</feature>
<comment type="caution">
    <text evidence="3">The sequence shown here is derived from an EMBL/GenBank/DDBJ whole genome shotgun (WGS) entry which is preliminary data.</text>
</comment>
<protein>
    <submittedName>
        <fullName evidence="3">Uncharacterized protein</fullName>
    </submittedName>
</protein>
<evidence type="ECO:0000256" key="2">
    <source>
        <dbReference type="SAM" id="Phobius"/>
    </source>
</evidence>
<proteinExistence type="predicted"/>
<keyword evidence="4" id="KW-1185">Reference proteome</keyword>
<organism evidence="3 4">
    <name type="scientific">Bradyrhizobium zhanjiangense</name>
    <dbReference type="NCBI Taxonomy" id="1325107"/>
    <lineage>
        <taxon>Bacteria</taxon>
        <taxon>Pseudomonadati</taxon>
        <taxon>Pseudomonadota</taxon>
        <taxon>Alphaproteobacteria</taxon>
        <taxon>Hyphomicrobiales</taxon>
        <taxon>Nitrobacteraceae</taxon>
        <taxon>Bradyrhizobium</taxon>
    </lineage>
</organism>